<organism evidence="2">
    <name type="scientific">Oryza sativa subsp. japonica</name>
    <name type="common">Rice</name>
    <dbReference type="NCBI Taxonomy" id="39947"/>
    <lineage>
        <taxon>Eukaryota</taxon>
        <taxon>Viridiplantae</taxon>
        <taxon>Streptophyta</taxon>
        <taxon>Embryophyta</taxon>
        <taxon>Tracheophyta</taxon>
        <taxon>Spermatophyta</taxon>
        <taxon>Magnoliopsida</taxon>
        <taxon>Liliopsida</taxon>
        <taxon>Poales</taxon>
        <taxon>Poaceae</taxon>
        <taxon>BOP clade</taxon>
        <taxon>Oryzoideae</taxon>
        <taxon>Oryzeae</taxon>
        <taxon>Oryzinae</taxon>
        <taxon>Oryza</taxon>
        <taxon>Oryza sativa</taxon>
    </lineage>
</organism>
<sequence length="108" mass="11702">MPATRHGVATRFDQIQPVAGQIRRLQWRIYRRLAGRARCCHSSPSALAASPAPKRMCRRRRRPRRRPPRSPAGFPVVSSGGGQGGGGGAGRFAPRVACTRATWGDAIS</sequence>
<evidence type="ECO:0000256" key="1">
    <source>
        <dbReference type="SAM" id="MobiDB-lite"/>
    </source>
</evidence>
<evidence type="ECO:0000313" key="2">
    <source>
        <dbReference type="EMBL" id="BAD52467.1"/>
    </source>
</evidence>
<feature type="compositionally biased region" description="Gly residues" evidence="1">
    <location>
        <begin position="79"/>
        <end position="90"/>
    </location>
</feature>
<protein>
    <submittedName>
        <fullName evidence="2">Uncharacterized protein</fullName>
    </submittedName>
</protein>
<feature type="compositionally biased region" description="Basic residues" evidence="1">
    <location>
        <begin position="55"/>
        <end position="68"/>
    </location>
</feature>
<feature type="region of interest" description="Disordered" evidence="1">
    <location>
        <begin position="43"/>
        <end position="94"/>
    </location>
</feature>
<reference evidence="2" key="1">
    <citation type="journal article" date="2002" name="Nature">
        <title>The genome sequence and structure of rice chromosome 1.</title>
        <authorList>
            <person name="Sasaki T."/>
            <person name="Matsumoto T."/>
            <person name="Yamamoto K."/>
            <person name="Sakata K."/>
            <person name="Baba T."/>
            <person name="Katayose Y."/>
            <person name="Wu J."/>
            <person name="Niimura Y."/>
            <person name="Cheng Z."/>
            <person name="Nagamura Y."/>
            <person name="Antonio B.A."/>
            <person name="Kanamori H."/>
            <person name="Hosokawa S."/>
            <person name="Masukawa M."/>
            <person name="Arikawa K."/>
            <person name="Chiden Y."/>
            <person name="Hayashi M."/>
            <person name="Okamoto M."/>
            <person name="Ando T."/>
            <person name="Aoki H."/>
            <person name="Arita K."/>
            <person name="Hamada M."/>
            <person name="Harada C."/>
            <person name="Hijishita S."/>
            <person name="Honda M."/>
            <person name="Ichikawa Y."/>
            <person name="Idonuma A."/>
            <person name="Iijima M."/>
            <person name="Ikeda M."/>
            <person name="Ikeno M."/>
            <person name="Itoh S."/>
            <person name="Itoh T."/>
            <person name="Itoh Y."/>
            <person name="Itoh Y."/>
            <person name="Iwabuchi A."/>
            <person name="Kamiya K."/>
            <person name="Karasawa W."/>
            <person name="Katagiri S."/>
            <person name="Kikuta A."/>
            <person name="Kobayashi N."/>
            <person name="Kono I."/>
            <person name="Machita K."/>
            <person name="Maehara T."/>
            <person name="Mizuno H."/>
            <person name="Mizubayashi T."/>
            <person name="Mukai Y."/>
            <person name="Nagasaki H."/>
            <person name="Nakashima M."/>
            <person name="Nakama Y."/>
            <person name="Nakamichi Y."/>
            <person name="Nakamura M."/>
            <person name="Namiki N."/>
            <person name="Negishi M."/>
            <person name="Ohta I."/>
            <person name="Ono N."/>
            <person name="Saji S."/>
            <person name="Sakai K."/>
            <person name="Shibata M."/>
            <person name="Shimokawa T."/>
            <person name="Shomura A."/>
            <person name="Song J."/>
            <person name="Takazaki Y."/>
            <person name="Terasawa K."/>
            <person name="Tsuji K."/>
            <person name="Waki K."/>
            <person name="Yamagata H."/>
            <person name="Yamane H."/>
            <person name="Yoshiki S."/>
            <person name="Yoshihara R."/>
            <person name="Yukawa K."/>
            <person name="Zhong H."/>
            <person name="Iwama H."/>
            <person name="Endo T."/>
            <person name="Ito H."/>
            <person name="Hahn J.H."/>
            <person name="Kim H.I."/>
            <person name="Eun M.Y."/>
            <person name="Yano M."/>
            <person name="Jiang J."/>
            <person name="Gojobori T."/>
        </authorList>
    </citation>
    <scope>NUCLEOTIDE SEQUENCE [LARGE SCALE GENOMIC DNA]</scope>
</reference>
<dbReference type="AlphaFoldDB" id="Q5ZEH0"/>
<dbReference type="EMBL" id="AP002526">
    <property type="protein sequence ID" value="BAD52467.1"/>
    <property type="molecule type" value="Genomic_DNA"/>
</dbReference>
<proteinExistence type="predicted"/>
<gene>
    <name evidence="2" type="primary">P0504H10.18</name>
</gene>
<name>Q5ZEH0_ORYSJ</name>
<feature type="compositionally biased region" description="Low complexity" evidence="1">
    <location>
        <begin position="43"/>
        <end position="53"/>
    </location>
</feature>
<dbReference type="Proteomes" id="UP000817658">
    <property type="component" value="Chromosome 1"/>
</dbReference>
<accession>Q5ZEH0</accession>